<gene>
    <name evidence="1" type="ORF">bsdcttw_37650</name>
</gene>
<keyword evidence="2" id="KW-1185">Reference proteome</keyword>
<name>A0A7I8DTT1_9FIRM</name>
<evidence type="ECO:0000313" key="2">
    <source>
        <dbReference type="Proteomes" id="UP000515703"/>
    </source>
</evidence>
<dbReference type="AlphaFoldDB" id="A0A7I8DTT1"/>
<proteinExistence type="predicted"/>
<dbReference type="EMBL" id="AP023368">
    <property type="protein sequence ID" value="BCK00725.1"/>
    <property type="molecule type" value="Genomic_DNA"/>
</dbReference>
<sequence length="58" mass="6658">MVANPYNLRVSDFLLLKNMCAGCVQYPFMYAIGLNSDYDILGLYNEIEQNLAYKTKTL</sequence>
<protein>
    <submittedName>
        <fullName evidence="1">Uncharacterized protein</fullName>
    </submittedName>
</protein>
<reference evidence="1 2" key="1">
    <citation type="submission" date="2020-08" db="EMBL/GenBank/DDBJ databases">
        <title>Draft genome sequencing of an Anaerocolumna strain isolated from anoxic soil subjected to BSD treatment.</title>
        <authorList>
            <person name="Uek A."/>
            <person name="Tonouchi A."/>
        </authorList>
    </citation>
    <scope>NUCLEOTIDE SEQUENCE [LARGE SCALE GENOMIC DNA]</scope>
    <source>
        <strain evidence="1 2">CTTW</strain>
    </source>
</reference>
<organism evidence="1 2">
    <name type="scientific">Anaerocolumna chitinilytica</name>
    <dbReference type="NCBI Taxonomy" id="1727145"/>
    <lineage>
        <taxon>Bacteria</taxon>
        <taxon>Bacillati</taxon>
        <taxon>Bacillota</taxon>
        <taxon>Clostridia</taxon>
        <taxon>Lachnospirales</taxon>
        <taxon>Lachnospiraceae</taxon>
        <taxon>Anaerocolumna</taxon>
    </lineage>
</organism>
<accession>A0A7I8DTT1</accession>
<dbReference type="Proteomes" id="UP000515703">
    <property type="component" value="Chromosome"/>
</dbReference>
<evidence type="ECO:0000313" key="1">
    <source>
        <dbReference type="EMBL" id="BCK00725.1"/>
    </source>
</evidence>
<dbReference type="KEGG" id="acht:bsdcttw_37650"/>
<reference evidence="1 2" key="2">
    <citation type="submission" date="2020-08" db="EMBL/GenBank/DDBJ databases">
        <authorList>
            <person name="Ueki A."/>
            <person name="Tonouchi A."/>
        </authorList>
    </citation>
    <scope>NUCLEOTIDE SEQUENCE [LARGE SCALE GENOMIC DNA]</scope>
    <source>
        <strain evidence="1 2">CTTW</strain>
    </source>
</reference>